<comment type="caution">
    <text evidence="3">The sequence shown here is derived from an EMBL/GenBank/DDBJ whole genome shotgun (WGS) entry which is preliminary data.</text>
</comment>
<sequence>MCVLVVLVSWAACTGLHAAVYIPTPHFYFNHISSHSCEPYHTVNAKVIMVACAVYFPTTMVTMYCFGTVFHMARTTSLQRLVTATVTTPEILGGAVMEKVMMAERRESMRNCRVMAVVSLSFIITITPWTLRQIIAACTNSRIPGGLEYGVWLVSVGGGVIVIFIFWLLSATLRRATEEALHNRICCGNVYYDDGDDDISLAMVGPHTAASLAAGHHQLVSSGGTVHAGSCPAAAACPTAANPPAIRSAPLSCNATPRHLANGKPPATQRNNAALDLEAVGEKYWGEILERTVSSSSLHNLQRIYRNGSTGLPDLRCTSTTLPPTHIPPWHL</sequence>
<evidence type="ECO:0000256" key="2">
    <source>
        <dbReference type="SAM" id="SignalP"/>
    </source>
</evidence>
<evidence type="ECO:0000313" key="4">
    <source>
        <dbReference type="Proteomes" id="UP001286313"/>
    </source>
</evidence>
<evidence type="ECO:0000256" key="1">
    <source>
        <dbReference type="SAM" id="Phobius"/>
    </source>
</evidence>
<protein>
    <recommendedName>
        <fullName evidence="5">G-protein coupled receptors family 1 profile domain-containing protein</fullName>
    </recommendedName>
</protein>
<keyword evidence="1" id="KW-1133">Transmembrane helix</keyword>
<keyword evidence="1" id="KW-0472">Membrane</keyword>
<feature type="transmembrane region" description="Helical" evidence="1">
    <location>
        <begin position="111"/>
        <end position="129"/>
    </location>
</feature>
<dbReference type="Proteomes" id="UP001286313">
    <property type="component" value="Unassembled WGS sequence"/>
</dbReference>
<feature type="signal peptide" evidence="2">
    <location>
        <begin position="1"/>
        <end position="18"/>
    </location>
</feature>
<feature type="chain" id="PRO_5042146944" description="G-protein coupled receptors family 1 profile domain-containing protein" evidence="2">
    <location>
        <begin position="19"/>
        <end position="332"/>
    </location>
</feature>
<dbReference type="SUPFAM" id="SSF81321">
    <property type="entry name" value="Family A G protein-coupled receptor-like"/>
    <property type="match status" value="1"/>
</dbReference>
<keyword evidence="4" id="KW-1185">Reference proteome</keyword>
<dbReference type="Gene3D" id="1.20.1070.10">
    <property type="entry name" value="Rhodopsin 7-helix transmembrane proteins"/>
    <property type="match status" value="1"/>
</dbReference>
<accession>A0AAE1F1D7</accession>
<feature type="transmembrane region" description="Helical" evidence="1">
    <location>
        <begin position="149"/>
        <end position="169"/>
    </location>
</feature>
<gene>
    <name evidence="3" type="ORF">Pcinc_029446</name>
</gene>
<dbReference type="AlphaFoldDB" id="A0AAE1F1D7"/>
<proteinExistence type="predicted"/>
<keyword evidence="1" id="KW-0812">Transmembrane</keyword>
<keyword evidence="2" id="KW-0732">Signal</keyword>
<name>A0AAE1F1D7_PETCI</name>
<reference evidence="3" key="1">
    <citation type="submission" date="2023-10" db="EMBL/GenBank/DDBJ databases">
        <title>Genome assemblies of two species of porcelain crab, Petrolisthes cinctipes and Petrolisthes manimaculis (Anomura: Porcellanidae).</title>
        <authorList>
            <person name="Angst P."/>
        </authorList>
    </citation>
    <scope>NUCLEOTIDE SEQUENCE</scope>
    <source>
        <strain evidence="3">PB745_01</strain>
        <tissue evidence="3">Gill</tissue>
    </source>
</reference>
<organism evidence="3 4">
    <name type="scientific">Petrolisthes cinctipes</name>
    <name type="common">Flat porcelain crab</name>
    <dbReference type="NCBI Taxonomy" id="88211"/>
    <lineage>
        <taxon>Eukaryota</taxon>
        <taxon>Metazoa</taxon>
        <taxon>Ecdysozoa</taxon>
        <taxon>Arthropoda</taxon>
        <taxon>Crustacea</taxon>
        <taxon>Multicrustacea</taxon>
        <taxon>Malacostraca</taxon>
        <taxon>Eumalacostraca</taxon>
        <taxon>Eucarida</taxon>
        <taxon>Decapoda</taxon>
        <taxon>Pleocyemata</taxon>
        <taxon>Anomura</taxon>
        <taxon>Galatheoidea</taxon>
        <taxon>Porcellanidae</taxon>
        <taxon>Petrolisthes</taxon>
    </lineage>
</organism>
<evidence type="ECO:0008006" key="5">
    <source>
        <dbReference type="Google" id="ProtNLM"/>
    </source>
</evidence>
<evidence type="ECO:0000313" key="3">
    <source>
        <dbReference type="EMBL" id="KAK3864903.1"/>
    </source>
</evidence>
<feature type="transmembrane region" description="Helical" evidence="1">
    <location>
        <begin position="48"/>
        <end position="70"/>
    </location>
</feature>
<dbReference type="EMBL" id="JAWQEG010003702">
    <property type="protein sequence ID" value="KAK3864903.1"/>
    <property type="molecule type" value="Genomic_DNA"/>
</dbReference>